<feature type="binding site" evidence="2">
    <location>
        <position position="210"/>
    </location>
    <ligand>
        <name>Mg(2+)</name>
        <dbReference type="ChEBI" id="CHEBI:18420"/>
    </ligand>
</feature>
<comment type="function">
    <text evidence="2">Catalyzes the condensation of isopentenyl diphosphate (IPP) with allylic pyrophosphates generating different type of terpenoids.</text>
</comment>
<dbReference type="Pfam" id="PF01255">
    <property type="entry name" value="Prenyltransf"/>
    <property type="match status" value="1"/>
</dbReference>
<dbReference type="Gene3D" id="3.40.1180.10">
    <property type="entry name" value="Decaprenyl diphosphate synthase-like"/>
    <property type="match status" value="1"/>
</dbReference>
<dbReference type="Proteomes" id="UP001525968">
    <property type="component" value="Unassembled WGS sequence"/>
</dbReference>
<feature type="binding site" evidence="2">
    <location>
        <position position="38"/>
    </location>
    <ligand>
        <name>substrate</name>
    </ligand>
</feature>
<dbReference type="PANTHER" id="PTHR10291">
    <property type="entry name" value="DEHYDRODOLICHYL DIPHOSPHATE SYNTHASE FAMILY MEMBER"/>
    <property type="match status" value="1"/>
</dbReference>
<keyword evidence="1 2" id="KW-0808">Transferase</keyword>
<feature type="binding site" evidence="2">
    <location>
        <position position="191"/>
    </location>
    <ligand>
        <name>substrate</name>
    </ligand>
</feature>
<feature type="binding site" evidence="2">
    <location>
        <begin position="26"/>
        <end position="29"/>
    </location>
    <ligand>
        <name>substrate</name>
    </ligand>
</feature>
<feature type="binding site" evidence="2">
    <location>
        <position position="74"/>
    </location>
    <ligand>
        <name>substrate</name>
    </ligand>
</feature>
<comment type="subunit">
    <text evidence="2">Homodimer.</text>
</comment>
<dbReference type="PANTHER" id="PTHR10291:SF0">
    <property type="entry name" value="DEHYDRODOLICHYL DIPHOSPHATE SYNTHASE 2"/>
    <property type="match status" value="1"/>
</dbReference>
<name>A0ABT2PGV8_9BURK</name>
<dbReference type="GO" id="GO:0016740">
    <property type="term" value="F:transferase activity"/>
    <property type="evidence" value="ECO:0007669"/>
    <property type="project" value="UniProtKB-KW"/>
</dbReference>
<dbReference type="EC" id="2.5.1.-" evidence="2"/>
<gene>
    <name evidence="3" type="primary">uppS</name>
    <name evidence="3" type="ORF">N0K08_03345</name>
</gene>
<keyword evidence="2" id="KW-0460">Magnesium</keyword>
<dbReference type="CDD" id="cd00475">
    <property type="entry name" value="Cis_IPPS"/>
    <property type="match status" value="1"/>
</dbReference>
<protein>
    <recommendedName>
        <fullName evidence="2">Isoprenyl transferase</fullName>
        <ecNumber evidence="2">2.5.1.-</ecNumber>
    </recommendedName>
</protein>
<proteinExistence type="inferred from homology"/>
<comment type="cofactor">
    <cofactor evidence="2">
        <name>Mg(2+)</name>
        <dbReference type="ChEBI" id="CHEBI:18420"/>
    </cofactor>
    <text evidence="2">Binds 2 magnesium ions per subunit.</text>
</comment>
<dbReference type="InterPro" id="IPR036424">
    <property type="entry name" value="UPP_synth-like_sf"/>
</dbReference>
<dbReference type="InterPro" id="IPR018520">
    <property type="entry name" value="UPP_synth-like_CS"/>
</dbReference>
<keyword evidence="4" id="KW-1185">Reference proteome</keyword>
<feature type="active site" evidence="2">
    <location>
        <position position="25"/>
    </location>
</feature>
<dbReference type="RefSeq" id="WP_261498660.1">
    <property type="nucleotide sequence ID" value="NZ_JAODYH010000002.1"/>
</dbReference>
<evidence type="ECO:0000313" key="4">
    <source>
        <dbReference type="Proteomes" id="UP001525968"/>
    </source>
</evidence>
<feature type="binding site" evidence="2">
    <location>
        <position position="25"/>
    </location>
    <ligand>
        <name>Mg(2+)</name>
        <dbReference type="ChEBI" id="CHEBI:18420"/>
    </ligand>
</feature>
<sequence length="257" mass="28904">MQKPPPHTTQAPSTAMPQHIAVIMDGNRRWAREHCVPKAIGHARGAKRVRGLVEACLARGVRHLTVFAFSTENWKRPQDEVSSLMGLFVRYLHKEASDMHRHGIRLKVIGDRSAFDTRLQKLMTHVEEMTASNTELTLTVAANYGGRWDMLQAMQAWHTDHPGASASELTEEALRPYLSLGDAPDPDLLIRTGGEVRISNFMLWQSAYTELYFTPALWPDFNATLLDQALAWYAGRERRFGGAEVMTSTPPDQRAVV</sequence>
<dbReference type="InterPro" id="IPR001441">
    <property type="entry name" value="UPP_synth-like"/>
</dbReference>
<accession>A0ABT2PGV8</accession>
<feature type="binding site" evidence="2">
    <location>
        <position position="42"/>
    </location>
    <ligand>
        <name>substrate</name>
    </ligand>
</feature>
<evidence type="ECO:0000256" key="2">
    <source>
        <dbReference type="HAMAP-Rule" id="MF_01139"/>
    </source>
</evidence>
<comment type="caution">
    <text evidence="3">The sequence shown here is derived from an EMBL/GenBank/DDBJ whole genome shotgun (WGS) entry which is preliminary data.</text>
</comment>
<feature type="active site" description="Proton acceptor" evidence="2">
    <location>
        <position position="73"/>
    </location>
</feature>
<dbReference type="NCBIfam" id="TIGR00055">
    <property type="entry name" value="uppS"/>
    <property type="match status" value="1"/>
</dbReference>
<dbReference type="SUPFAM" id="SSF64005">
    <property type="entry name" value="Undecaprenyl diphosphate synthase"/>
    <property type="match status" value="1"/>
</dbReference>
<evidence type="ECO:0000256" key="1">
    <source>
        <dbReference type="ARBA" id="ARBA00022679"/>
    </source>
</evidence>
<keyword evidence="2" id="KW-0479">Metal-binding</keyword>
<dbReference type="PROSITE" id="PS01066">
    <property type="entry name" value="UPP_SYNTHASE"/>
    <property type="match status" value="1"/>
</dbReference>
<feature type="binding site" evidence="2">
    <location>
        <begin position="70"/>
        <end position="72"/>
    </location>
    <ligand>
        <name>substrate</name>
    </ligand>
</feature>
<feature type="binding site" evidence="2">
    <location>
        <begin position="197"/>
        <end position="199"/>
    </location>
    <ligand>
        <name>substrate</name>
    </ligand>
</feature>
<dbReference type="EMBL" id="JAODYH010000002">
    <property type="protein sequence ID" value="MCT9809654.1"/>
    <property type="molecule type" value="Genomic_DNA"/>
</dbReference>
<dbReference type="HAMAP" id="MF_01139">
    <property type="entry name" value="ISPT"/>
    <property type="match status" value="1"/>
</dbReference>
<feature type="binding site" evidence="2">
    <location>
        <position position="76"/>
    </location>
    <ligand>
        <name>substrate</name>
    </ligand>
</feature>
<organism evidence="3 4">
    <name type="scientific">Acidovorax bellezanensis</name>
    <dbReference type="NCBI Taxonomy" id="2976702"/>
    <lineage>
        <taxon>Bacteria</taxon>
        <taxon>Pseudomonadati</taxon>
        <taxon>Pseudomonadota</taxon>
        <taxon>Betaproteobacteria</taxon>
        <taxon>Burkholderiales</taxon>
        <taxon>Comamonadaceae</taxon>
        <taxon>Acidovorax</taxon>
    </lineage>
</organism>
<comment type="similarity">
    <text evidence="2">Belongs to the UPP synthase family.</text>
</comment>
<evidence type="ECO:0000313" key="3">
    <source>
        <dbReference type="EMBL" id="MCT9809654.1"/>
    </source>
</evidence>
<reference evidence="3 4" key="1">
    <citation type="submission" date="2022-09" db="EMBL/GenBank/DDBJ databases">
        <title>Draft genome of isolate Be4.</title>
        <authorList>
            <person name="Sanchez-Castro I."/>
            <person name="Martinez-Rodriguez P."/>
            <person name="Descostes M."/>
            <person name="Merroun M."/>
        </authorList>
    </citation>
    <scope>NUCLEOTIDE SEQUENCE [LARGE SCALE GENOMIC DNA]</scope>
    <source>
        <strain evidence="3 4">Be4</strain>
    </source>
</reference>
<feature type="binding site" evidence="2">
    <location>
        <position position="30"/>
    </location>
    <ligand>
        <name>substrate</name>
    </ligand>
</feature>